<comment type="similarity">
    <text evidence="6">Belongs to the TRAPP small subunits family. TRAPPC4 subfamily.</text>
</comment>
<evidence type="ECO:0000313" key="8">
    <source>
        <dbReference type="EMBL" id="RKF75394.1"/>
    </source>
</evidence>
<keyword evidence="5 7" id="KW-0333">Golgi apparatus</keyword>
<dbReference type="GO" id="GO:0005794">
    <property type="term" value="C:Golgi apparatus"/>
    <property type="evidence" value="ECO:0007669"/>
    <property type="project" value="UniProtKB-SubCell"/>
</dbReference>
<dbReference type="GO" id="GO:0006888">
    <property type="term" value="P:endoplasmic reticulum to Golgi vesicle-mediated transport"/>
    <property type="evidence" value="ECO:0007669"/>
    <property type="project" value="UniProtKB-UniRule"/>
</dbReference>
<comment type="subcellular location">
    <subcellularLocation>
        <location evidence="7">Endoplasmic reticulum</location>
    </subcellularLocation>
    <subcellularLocation>
        <location evidence="7">Golgi apparatus</location>
        <location evidence="7">cis-Golgi network</location>
    </subcellularLocation>
    <subcellularLocation>
        <location evidence="1">Golgi apparatus</location>
    </subcellularLocation>
</comment>
<organism evidence="8 9">
    <name type="scientific">Golovinomyces cichoracearum</name>
    <dbReference type="NCBI Taxonomy" id="62708"/>
    <lineage>
        <taxon>Eukaryota</taxon>
        <taxon>Fungi</taxon>
        <taxon>Dikarya</taxon>
        <taxon>Ascomycota</taxon>
        <taxon>Pezizomycotina</taxon>
        <taxon>Leotiomycetes</taxon>
        <taxon>Erysiphales</taxon>
        <taxon>Erysiphaceae</taxon>
        <taxon>Golovinomyces</taxon>
    </lineage>
</organism>
<dbReference type="EMBL" id="MCBS01023438">
    <property type="protein sequence ID" value="RKF75394.1"/>
    <property type="molecule type" value="Genomic_DNA"/>
</dbReference>
<dbReference type="GO" id="GO:0030008">
    <property type="term" value="C:TRAPP complex"/>
    <property type="evidence" value="ECO:0007669"/>
    <property type="project" value="UniProtKB-UniRule"/>
</dbReference>
<comment type="subunit">
    <text evidence="7">Part of the multisubunit transport protein particle (TRAPP) complex.</text>
</comment>
<dbReference type="Proteomes" id="UP000285326">
    <property type="component" value="Unassembled WGS sequence"/>
</dbReference>
<evidence type="ECO:0000256" key="5">
    <source>
        <dbReference type="ARBA" id="ARBA00023034"/>
    </source>
</evidence>
<evidence type="ECO:0000256" key="6">
    <source>
        <dbReference type="ARBA" id="ARBA00038179"/>
    </source>
</evidence>
<accession>A0A420ILG4</accession>
<evidence type="ECO:0000256" key="3">
    <source>
        <dbReference type="ARBA" id="ARBA00022824"/>
    </source>
</evidence>
<dbReference type="SUPFAM" id="SSF64356">
    <property type="entry name" value="SNARE-like"/>
    <property type="match status" value="1"/>
</dbReference>
<evidence type="ECO:0000256" key="2">
    <source>
        <dbReference type="ARBA" id="ARBA00022448"/>
    </source>
</evidence>
<dbReference type="GO" id="GO:0005783">
    <property type="term" value="C:endoplasmic reticulum"/>
    <property type="evidence" value="ECO:0007669"/>
    <property type="project" value="UniProtKB-SubCell"/>
</dbReference>
<reference evidence="8 9" key="1">
    <citation type="journal article" date="2018" name="BMC Genomics">
        <title>Comparative genome analyses reveal sequence features reflecting distinct modes of host-adaptation between dicot and monocot powdery mildew.</title>
        <authorList>
            <person name="Wu Y."/>
            <person name="Ma X."/>
            <person name="Pan Z."/>
            <person name="Kale S.D."/>
            <person name="Song Y."/>
            <person name="King H."/>
            <person name="Zhang Q."/>
            <person name="Presley C."/>
            <person name="Deng X."/>
            <person name="Wei C.I."/>
            <person name="Xiao S."/>
        </authorList>
    </citation>
    <scope>NUCLEOTIDE SEQUENCE [LARGE SCALE GENOMIC DNA]</scope>
    <source>
        <strain evidence="8">UMSG1</strain>
    </source>
</reference>
<dbReference type="PANTHER" id="PTHR23249">
    <property type="entry name" value="TRAFFICKING PROTEIN PARTICLE COMPLEX SUBUNIT"/>
    <property type="match status" value="1"/>
</dbReference>
<evidence type="ECO:0000256" key="1">
    <source>
        <dbReference type="ARBA" id="ARBA00004555"/>
    </source>
</evidence>
<dbReference type="CDD" id="cd14856">
    <property type="entry name" value="TRAPPC4_synbindin"/>
    <property type="match status" value="1"/>
</dbReference>
<evidence type="ECO:0000256" key="7">
    <source>
        <dbReference type="RuleBase" id="RU366065"/>
    </source>
</evidence>
<dbReference type="PANTHER" id="PTHR23249:SF15">
    <property type="entry name" value="TRAFFICKING PROTEIN PARTICLE COMPLEX SUBUNIT 4"/>
    <property type="match status" value="1"/>
</dbReference>
<dbReference type="FunFam" id="3.30.450.70:FF:000007">
    <property type="entry name" value="Putative sybindin-like family protein"/>
    <property type="match status" value="1"/>
</dbReference>
<dbReference type="InterPro" id="IPR011012">
    <property type="entry name" value="Longin-like_dom_sf"/>
</dbReference>
<comment type="caution">
    <text evidence="8">The sequence shown here is derived from an EMBL/GenBank/DDBJ whole genome shotgun (WGS) entry which is preliminary data.</text>
</comment>
<keyword evidence="4 7" id="KW-0931">ER-Golgi transport</keyword>
<sequence length="192" mass="21668">MNQSKVPLPPSPNFACRFAITHYVGLSTRVNTQQAVAKTQCRVVYALLIINKAGGLIYQRDFANGLNKLSINDYLVLAGTFHGVHAITTRLNPVHPPPSHSLASTERPEAPSGLEVLESEHFRMQCFNTLTGTKFLLFTDPLQPNVDNIISKIYELYVDYVMKNPFYQLDMPIRCEGWERRLVGCIRVMNNS</sequence>
<dbReference type="Pfam" id="PF04099">
    <property type="entry name" value="Sybindin"/>
    <property type="match status" value="1"/>
</dbReference>
<protein>
    <recommendedName>
        <fullName evidence="7">Trafficking protein particle complex subunit</fullName>
    </recommendedName>
</protein>
<dbReference type="Gene3D" id="3.30.450.70">
    <property type="match status" value="1"/>
</dbReference>
<dbReference type="SMART" id="SM01399">
    <property type="entry name" value="Sybindin"/>
    <property type="match status" value="1"/>
</dbReference>
<proteinExistence type="inferred from homology"/>
<dbReference type="InterPro" id="IPR007233">
    <property type="entry name" value="TRAPPC"/>
</dbReference>
<evidence type="ECO:0000256" key="4">
    <source>
        <dbReference type="ARBA" id="ARBA00022892"/>
    </source>
</evidence>
<keyword evidence="3 7" id="KW-0256">Endoplasmic reticulum</keyword>
<name>A0A420ILG4_9PEZI</name>
<dbReference type="AlphaFoldDB" id="A0A420ILG4"/>
<evidence type="ECO:0000313" key="9">
    <source>
        <dbReference type="Proteomes" id="UP000285326"/>
    </source>
</evidence>
<keyword evidence="2 7" id="KW-0813">Transport</keyword>
<gene>
    <name evidence="8" type="ORF">GcM1_234078</name>
</gene>